<reference evidence="1" key="1">
    <citation type="submission" date="2023-07" db="EMBL/GenBank/DDBJ databases">
        <authorList>
            <consortium name="AG Swart"/>
            <person name="Singh M."/>
            <person name="Singh A."/>
            <person name="Seah K."/>
            <person name="Emmerich C."/>
        </authorList>
    </citation>
    <scope>NUCLEOTIDE SEQUENCE</scope>
    <source>
        <strain evidence="1">DP1</strain>
    </source>
</reference>
<dbReference type="AlphaFoldDB" id="A0AAD1XLD2"/>
<dbReference type="EMBL" id="CAMPGE010016227">
    <property type="protein sequence ID" value="CAI2374802.1"/>
    <property type="molecule type" value="Genomic_DNA"/>
</dbReference>
<accession>A0AAD1XLD2</accession>
<dbReference type="Proteomes" id="UP001295684">
    <property type="component" value="Unassembled WGS sequence"/>
</dbReference>
<keyword evidence="2" id="KW-1185">Reference proteome</keyword>
<evidence type="ECO:0000313" key="2">
    <source>
        <dbReference type="Proteomes" id="UP001295684"/>
    </source>
</evidence>
<organism evidence="1 2">
    <name type="scientific">Euplotes crassus</name>
    <dbReference type="NCBI Taxonomy" id="5936"/>
    <lineage>
        <taxon>Eukaryota</taxon>
        <taxon>Sar</taxon>
        <taxon>Alveolata</taxon>
        <taxon>Ciliophora</taxon>
        <taxon>Intramacronucleata</taxon>
        <taxon>Spirotrichea</taxon>
        <taxon>Hypotrichia</taxon>
        <taxon>Euplotida</taxon>
        <taxon>Euplotidae</taxon>
        <taxon>Moneuplotes</taxon>
    </lineage>
</organism>
<comment type="caution">
    <text evidence="1">The sequence shown here is derived from an EMBL/GenBank/DDBJ whole genome shotgun (WGS) entry which is preliminary data.</text>
</comment>
<sequence length="96" mass="11170">MIRLSEKPIFAKRSFEKINNFNTKESSIASEVKMSFRTTFQACRKPDRLDLPPLKIKKRENNKMILSESLVQNIETHRAFSSARSFAPAKTNVNFY</sequence>
<name>A0AAD1XLD2_EUPCR</name>
<gene>
    <name evidence="1" type="ORF">ECRASSUSDP1_LOCUS16160</name>
</gene>
<protein>
    <submittedName>
        <fullName evidence="1">Uncharacterized protein</fullName>
    </submittedName>
</protein>
<evidence type="ECO:0000313" key="1">
    <source>
        <dbReference type="EMBL" id="CAI2374802.1"/>
    </source>
</evidence>
<proteinExistence type="predicted"/>